<accession>A0ACC1M5P1</accession>
<sequence length="285" mass="32167">MCVTFWKLSSSSASDGYRLVLAFNRDEFFDRPTLGFHHWPPPASGGVFAPQDLQPADASQRGAWLGLNTHHGGRLALLTNFRELTPLRPSTTSRGPLVRNYLLHGTESPWEYAQAVYKERQRYDGFNLVLFDLLDNTVIYVTNRGFKDNEGTIQRLTDEDGRVVGLSNSSIDDCAWPKVRYGKEAFARALAETSGSGDEQELVEALMQVMSDTGPFDQQKDHTPQRLDDLKQCIFVPEINSIYPLPPGRYGTRTTDVILVKGRRLTVAEREHDNKDQIIISHIEI</sequence>
<evidence type="ECO:0000313" key="2">
    <source>
        <dbReference type="Proteomes" id="UP001139981"/>
    </source>
</evidence>
<reference evidence="1" key="1">
    <citation type="submission" date="2022-07" db="EMBL/GenBank/DDBJ databases">
        <title>Phylogenomic reconstructions and comparative analyses of Kickxellomycotina fungi.</title>
        <authorList>
            <person name="Reynolds N.K."/>
            <person name="Stajich J.E."/>
            <person name="Barry K."/>
            <person name="Grigoriev I.V."/>
            <person name="Crous P."/>
            <person name="Smith M.E."/>
        </authorList>
    </citation>
    <scope>NUCLEOTIDE SEQUENCE</scope>
    <source>
        <strain evidence="1">CBS 190363</strain>
    </source>
</reference>
<name>A0ACC1M5P1_9FUNG</name>
<comment type="caution">
    <text evidence="1">The sequence shown here is derived from an EMBL/GenBank/DDBJ whole genome shotgun (WGS) entry which is preliminary data.</text>
</comment>
<organism evidence="1 2">
    <name type="scientific">Coemansia aciculifera</name>
    <dbReference type="NCBI Taxonomy" id="417176"/>
    <lineage>
        <taxon>Eukaryota</taxon>
        <taxon>Fungi</taxon>
        <taxon>Fungi incertae sedis</taxon>
        <taxon>Zoopagomycota</taxon>
        <taxon>Kickxellomycotina</taxon>
        <taxon>Kickxellomycetes</taxon>
        <taxon>Kickxellales</taxon>
        <taxon>Kickxellaceae</taxon>
        <taxon>Coemansia</taxon>
    </lineage>
</organism>
<protein>
    <submittedName>
        <fullName evidence="1">Transport and Golgi organization protein 2</fullName>
    </submittedName>
</protein>
<keyword evidence="2" id="KW-1185">Reference proteome</keyword>
<dbReference type="Proteomes" id="UP001139981">
    <property type="component" value="Unassembled WGS sequence"/>
</dbReference>
<dbReference type="EMBL" id="JANBVB010000307">
    <property type="protein sequence ID" value="KAJ2895314.1"/>
    <property type="molecule type" value="Genomic_DNA"/>
</dbReference>
<gene>
    <name evidence="1" type="primary">TANGO2</name>
    <name evidence="1" type="ORF">IWW38_002337</name>
</gene>
<evidence type="ECO:0000313" key="1">
    <source>
        <dbReference type="EMBL" id="KAJ2895314.1"/>
    </source>
</evidence>
<proteinExistence type="predicted"/>